<feature type="transmembrane region" description="Helical" evidence="1">
    <location>
        <begin position="73"/>
        <end position="92"/>
    </location>
</feature>
<protein>
    <submittedName>
        <fullName evidence="2">Uncharacterized protein</fullName>
    </submittedName>
</protein>
<name>A0A927CNK3_9BACL</name>
<keyword evidence="1" id="KW-1133">Transmembrane helix</keyword>
<feature type="transmembrane region" description="Helical" evidence="1">
    <location>
        <begin position="36"/>
        <end position="53"/>
    </location>
</feature>
<dbReference type="Proteomes" id="UP000632125">
    <property type="component" value="Unassembled WGS sequence"/>
</dbReference>
<evidence type="ECO:0000313" key="3">
    <source>
        <dbReference type="Proteomes" id="UP000632125"/>
    </source>
</evidence>
<organism evidence="2 3">
    <name type="scientific">Paenibacillus arenilitoris</name>
    <dbReference type="NCBI Taxonomy" id="2772299"/>
    <lineage>
        <taxon>Bacteria</taxon>
        <taxon>Bacillati</taxon>
        <taxon>Bacillota</taxon>
        <taxon>Bacilli</taxon>
        <taxon>Bacillales</taxon>
        <taxon>Paenibacillaceae</taxon>
        <taxon>Paenibacillus</taxon>
    </lineage>
</organism>
<proteinExistence type="predicted"/>
<comment type="caution">
    <text evidence="2">The sequence shown here is derived from an EMBL/GenBank/DDBJ whole genome shotgun (WGS) entry which is preliminary data.</text>
</comment>
<evidence type="ECO:0000313" key="2">
    <source>
        <dbReference type="EMBL" id="MBD2871363.1"/>
    </source>
</evidence>
<sequence length="101" mass="10536">MNALIILIGAGLAIAAAIVGWISYRSNTGRKLFGSLAAIAIFLASTVISASAVRTMIDNTVYMTEIHSVLESPTFIISTGYLMVYGLARAAAGIGRGAERT</sequence>
<evidence type="ECO:0000256" key="1">
    <source>
        <dbReference type="SAM" id="Phobius"/>
    </source>
</evidence>
<accession>A0A927CNK3</accession>
<keyword evidence="1" id="KW-0472">Membrane</keyword>
<keyword evidence="3" id="KW-1185">Reference proteome</keyword>
<dbReference type="AlphaFoldDB" id="A0A927CNK3"/>
<gene>
    <name evidence="2" type="ORF">IDH41_22505</name>
</gene>
<dbReference type="RefSeq" id="WP_190865097.1">
    <property type="nucleotide sequence ID" value="NZ_JACXIY010000029.1"/>
</dbReference>
<feature type="transmembrane region" description="Helical" evidence="1">
    <location>
        <begin position="6"/>
        <end position="24"/>
    </location>
</feature>
<reference evidence="2" key="1">
    <citation type="submission" date="2020-09" db="EMBL/GenBank/DDBJ databases">
        <title>A novel bacterium of genus Paenibacillus, isolated from South China Sea.</title>
        <authorList>
            <person name="Huang H."/>
            <person name="Mo K."/>
            <person name="Hu Y."/>
        </authorList>
    </citation>
    <scope>NUCLEOTIDE SEQUENCE</scope>
    <source>
        <strain evidence="2">IB182493</strain>
    </source>
</reference>
<keyword evidence="1" id="KW-0812">Transmembrane</keyword>
<dbReference type="EMBL" id="JACXIY010000029">
    <property type="protein sequence ID" value="MBD2871363.1"/>
    <property type="molecule type" value="Genomic_DNA"/>
</dbReference>